<evidence type="ECO:0000259" key="8">
    <source>
        <dbReference type="Pfam" id="PF12705"/>
    </source>
</evidence>
<accession>A0ABS6DW40</accession>
<keyword evidence="3" id="KW-0378">Hydrolase</keyword>
<dbReference type="InterPro" id="IPR038726">
    <property type="entry name" value="PDDEXK_AddAB-type"/>
</dbReference>
<dbReference type="RefSeq" id="WP_216569094.1">
    <property type="nucleotide sequence ID" value="NZ_JAHLOQ010000012.1"/>
</dbReference>
<feature type="domain" description="PD-(D/E)XK endonuclease-like" evidence="8">
    <location>
        <begin position="98"/>
        <end position="234"/>
    </location>
</feature>
<evidence type="ECO:0000313" key="9">
    <source>
        <dbReference type="EMBL" id="MBU5335960.1"/>
    </source>
</evidence>
<evidence type="ECO:0000256" key="3">
    <source>
        <dbReference type="ARBA" id="ARBA00022801"/>
    </source>
</evidence>
<sequence>MDQKLKYFVYSQNSLNTFKSCPLKFKYKYIDNINWKFDGVESRDYYEGLKSGSEFHLLCERYFKNIPIGENISEEFKLWIEKIKNIIEIDDSKIYLPEYEVRIKIGQNYLTAKYDLVIIDENSIEIWDWKTESQNSSYKNIESRMQTIVYMYLAKEVIQKIYNMDIPIENIRMKYFRLKIDNSPITIKYTNEKYMISKSLIENYINNISNLNFDETIQKNKKHCKYCEFNKLCNNETINYDMIDENFDYEMIEEDD</sequence>
<gene>
    <name evidence="9" type="ORF">KQI20_05865</name>
</gene>
<evidence type="ECO:0000256" key="1">
    <source>
        <dbReference type="ARBA" id="ARBA00022741"/>
    </source>
</evidence>
<feature type="domain" description="PD-(D/E)XK endonuclease-like" evidence="8">
    <location>
        <begin position="11"/>
        <end position="74"/>
    </location>
</feature>
<name>A0ABS6DW40_9FIRM</name>
<keyword evidence="2" id="KW-0227">DNA damage</keyword>
<comment type="caution">
    <text evidence="9">The sequence shown here is derived from an EMBL/GenBank/DDBJ whole genome shotgun (WGS) entry which is preliminary data.</text>
</comment>
<keyword evidence="4" id="KW-0347">Helicase</keyword>
<evidence type="ECO:0000313" key="10">
    <source>
        <dbReference type="Proteomes" id="UP001196301"/>
    </source>
</evidence>
<organism evidence="9 10">
    <name type="scientific">Intestinibacter bartlettii</name>
    <dbReference type="NCBI Taxonomy" id="261299"/>
    <lineage>
        <taxon>Bacteria</taxon>
        <taxon>Bacillati</taxon>
        <taxon>Bacillota</taxon>
        <taxon>Clostridia</taxon>
        <taxon>Peptostreptococcales</taxon>
        <taxon>Peptostreptococcaceae</taxon>
        <taxon>Intestinibacter</taxon>
    </lineage>
</organism>
<evidence type="ECO:0000256" key="2">
    <source>
        <dbReference type="ARBA" id="ARBA00022763"/>
    </source>
</evidence>
<evidence type="ECO:0000256" key="5">
    <source>
        <dbReference type="ARBA" id="ARBA00022840"/>
    </source>
</evidence>
<keyword evidence="7" id="KW-0234">DNA repair</keyword>
<reference evidence="9 10" key="1">
    <citation type="submission" date="2021-06" db="EMBL/GenBank/DDBJ databases">
        <authorList>
            <person name="Sun Q."/>
            <person name="Li D."/>
        </authorList>
    </citation>
    <scope>NUCLEOTIDE SEQUENCE [LARGE SCALE GENOMIC DNA]</scope>
    <source>
        <strain evidence="9 10">N19</strain>
    </source>
</reference>
<proteinExistence type="predicted"/>
<keyword evidence="6" id="KW-0238">DNA-binding</keyword>
<keyword evidence="1" id="KW-0547">Nucleotide-binding</keyword>
<evidence type="ECO:0000256" key="6">
    <source>
        <dbReference type="ARBA" id="ARBA00023125"/>
    </source>
</evidence>
<keyword evidence="10" id="KW-1185">Reference proteome</keyword>
<dbReference type="EMBL" id="JAHLOQ010000012">
    <property type="protein sequence ID" value="MBU5335960.1"/>
    <property type="molecule type" value="Genomic_DNA"/>
</dbReference>
<keyword evidence="5" id="KW-0067">ATP-binding</keyword>
<dbReference type="Proteomes" id="UP001196301">
    <property type="component" value="Unassembled WGS sequence"/>
</dbReference>
<evidence type="ECO:0000256" key="4">
    <source>
        <dbReference type="ARBA" id="ARBA00022806"/>
    </source>
</evidence>
<dbReference type="Pfam" id="PF12705">
    <property type="entry name" value="PDDEXK_1"/>
    <property type="match status" value="2"/>
</dbReference>
<evidence type="ECO:0000256" key="7">
    <source>
        <dbReference type="ARBA" id="ARBA00023204"/>
    </source>
</evidence>
<protein>
    <submittedName>
        <fullName evidence="9">PD-(D/E)XK nuclease family protein</fullName>
    </submittedName>
</protein>